<accession>A0A0F9HBU8</accession>
<evidence type="ECO:0000313" key="1">
    <source>
        <dbReference type="EMBL" id="KKM00582.1"/>
    </source>
</evidence>
<protein>
    <submittedName>
        <fullName evidence="1">Uncharacterized protein</fullName>
    </submittedName>
</protein>
<dbReference type="Gene3D" id="3.30.2400.30">
    <property type="match status" value="1"/>
</dbReference>
<proteinExistence type="predicted"/>
<comment type="caution">
    <text evidence="1">The sequence shown here is derived from an EMBL/GenBank/DDBJ whole genome shotgun (WGS) entry which is preliminary data.</text>
</comment>
<feature type="non-terminal residue" evidence="1">
    <location>
        <position position="1"/>
    </location>
</feature>
<dbReference type="EMBL" id="LAZR01017400">
    <property type="protein sequence ID" value="KKM00582.1"/>
    <property type="molecule type" value="Genomic_DNA"/>
</dbReference>
<reference evidence="1" key="1">
    <citation type="journal article" date="2015" name="Nature">
        <title>Complex archaea that bridge the gap between prokaryotes and eukaryotes.</title>
        <authorList>
            <person name="Spang A."/>
            <person name="Saw J.H."/>
            <person name="Jorgensen S.L."/>
            <person name="Zaremba-Niedzwiedzka K."/>
            <person name="Martijn J."/>
            <person name="Lind A.E."/>
            <person name="van Eijk R."/>
            <person name="Schleper C."/>
            <person name="Guy L."/>
            <person name="Ettema T.J."/>
        </authorList>
    </citation>
    <scope>NUCLEOTIDE SEQUENCE</scope>
</reference>
<dbReference type="AlphaFoldDB" id="A0A0F9HBU8"/>
<sequence length="396" mass="44131">EEHKKYYENNYVTYEYQLNSFTFFIEKGTDLLNGNGQGQGPVAQEVLAAGGRLNVGTMKPFIGKNGGSYIQVFKGGDADPKKPESYSIHLINNAAVLRRDEWKTLDEAVMNISETRLGGVQDLVAAGLTYNIGSGMGSTVLEWHDVSDALEAVATMDGVSRGNNDRPVYQTNYLPLPIIHADYEINSRVLASSRSLGQAIDVTMAERAARKVNLLLEQMLFTNTTYAWGDTDDRSRNKIYSYINHEDRNLVTLSDYGDWDDNSATTGAEILASVLQMKQVSINNLHFGPWKLYIPTGYETRLDNDYDASTPQTTIRERILKIDGITGIKVIDTLTADNVLLVQMTSDVVRLVRGMGMQNVEWQSEGKFITNYKVMTIQVPQIRSDQNGKSGIVHMS</sequence>
<gene>
    <name evidence="1" type="ORF">LCGC14_1802960</name>
</gene>
<name>A0A0F9HBU8_9ZZZZ</name>
<dbReference type="InterPro" id="IPR046227">
    <property type="entry name" value="DUF6260"/>
</dbReference>
<organism evidence="1">
    <name type="scientific">marine sediment metagenome</name>
    <dbReference type="NCBI Taxonomy" id="412755"/>
    <lineage>
        <taxon>unclassified sequences</taxon>
        <taxon>metagenomes</taxon>
        <taxon>ecological metagenomes</taxon>
    </lineage>
</organism>
<dbReference type="Pfam" id="PF19774">
    <property type="entry name" value="DUF6260"/>
    <property type="match status" value="1"/>
</dbReference>